<dbReference type="Proteomes" id="UP000594118">
    <property type="component" value="Chromosome"/>
</dbReference>
<dbReference type="EMBL" id="CP045201">
    <property type="protein sequence ID" value="QOL83002.1"/>
    <property type="molecule type" value="Genomic_DNA"/>
</dbReference>
<protein>
    <submittedName>
        <fullName evidence="1">Uncharacterized protein</fullName>
    </submittedName>
</protein>
<dbReference type="KEGG" id="pshq:F3W81_20470"/>
<gene>
    <name evidence="1" type="ORF">F3W81_20470</name>
</gene>
<evidence type="ECO:0000313" key="2">
    <source>
        <dbReference type="Proteomes" id="UP000594118"/>
    </source>
</evidence>
<sequence length="125" mass="13329">MFPAPNLFALWKAPLSGDILQNIEPRLFSEDMAGSPDIEEAIFKDVASYGAQLGKILEALETLSAATDTPLPAIHDLRMAVETKKAEMQSKLAERATTALDKLKAADPAAHAALLRGRATDGSPT</sequence>
<proteinExistence type="predicted"/>
<evidence type="ECO:0000313" key="1">
    <source>
        <dbReference type="EMBL" id="QOL83002.1"/>
    </source>
</evidence>
<dbReference type="AlphaFoldDB" id="A0A7L9WSZ2"/>
<organism evidence="1 2">
    <name type="scientific">Pseudooceanicola spongiae</name>
    <dbReference type="NCBI Taxonomy" id="2613965"/>
    <lineage>
        <taxon>Bacteria</taxon>
        <taxon>Pseudomonadati</taxon>
        <taxon>Pseudomonadota</taxon>
        <taxon>Alphaproteobacteria</taxon>
        <taxon>Rhodobacterales</taxon>
        <taxon>Paracoccaceae</taxon>
        <taxon>Pseudooceanicola</taxon>
    </lineage>
</organism>
<name>A0A7L9WSZ2_9RHOB</name>
<accession>A0A7L9WSZ2</accession>
<keyword evidence="2" id="KW-1185">Reference proteome</keyword>
<dbReference type="RefSeq" id="WP_193081433.1">
    <property type="nucleotide sequence ID" value="NZ_CP045201.1"/>
</dbReference>
<reference evidence="1 2" key="1">
    <citation type="submission" date="2019-10" db="EMBL/GenBank/DDBJ databases">
        <title>Pseudopuniceibacterium sp. HQ09 islated from Antarctica.</title>
        <authorList>
            <person name="Liao L."/>
            <person name="Su S."/>
            <person name="Chen B."/>
            <person name="Yu Y."/>
        </authorList>
    </citation>
    <scope>NUCLEOTIDE SEQUENCE [LARGE SCALE GENOMIC DNA]</scope>
    <source>
        <strain evidence="1 2">HQ09</strain>
    </source>
</reference>